<sequence>MDLSTSVSLLNLTVMLAVPSKCVIDIVALSLETVDWDVYFPGKDLKSPMSCLINIELIMLVVSEWIHPLVAINLERVSCVGKVEDAQFRASTLNETVLFRSTGK</sequence>
<keyword evidence="2" id="KW-1185">Reference proteome</keyword>
<name>A0A0C3FDQ7_PILCF</name>
<organism evidence="1 2">
    <name type="scientific">Piloderma croceum (strain F 1598)</name>
    <dbReference type="NCBI Taxonomy" id="765440"/>
    <lineage>
        <taxon>Eukaryota</taxon>
        <taxon>Fungi</taxon>
        <taxon>Dikarya</taxon>
        <taxon>Basidiomycota</taxon>
        <taxon>Agaricomycotina</taxon>
        <taxon>Agaricomycetes</taxon>
        <taxon>Agaricomycetidae</taxon>
        <taxon>Atheliales</taxon>
        <taxon>Atheliaceae</taxon>
        <taxon>Piloderma</taxon>
    </lineage>
</organism>
<accession>A0A0C3FDQ7</accession>
<evidence type="ECO:0000313" key="2">
    <source>
        <dbReference type="Proteomes" id="UP000054166"/>
    </source>
</evidence>
<reference evidence="2" key="2">
    <citation type="submission" date="2015-01" db="EMBL/GenBank/DDBJ databases">
        <title>Evolutionary Origins and Diversification of the Mycorrhizal Mutualists.</title>
        <authorList>
            <consortium name="DOE Joint Genome Institute"/>
            <consortium name="Mycorrhizal Genomics Consortium"/>
            <person name="Kohler A."/>
            <person name="Kuo A."/>
            <person name="Nagy L.G."/>
            <person name="Floudas D."/>
            <person name="Copeland A."/>
            <person name="Barry K.W."/>
            <person name="Cichocki N."/>
            <person name="Veneault-Fourrey C."/>
            <person name="LaButti K."/>
            <person name="Lindquist E.A."/>
            <person name="Lipzen A."/>
            <person name="Lundell T."/>
            <person name="Morin E."/>
            <person name="Murat C."/>
            <person name="Riley R."/>
            <person name="Ohm R."/>
            <person name="Sun H."/>
            <person name="Tunlid A."/>
            <person name="Henrissat B."/>
            <person name="Grigoriev I.V."/>
            <person name="Hibbett D.S."/>
            <person name="Martin F."/>
        </authorList>
    </citation>
    <scope>NUCLEOTIDE SEQUENCE [LARGE SCALE GENOMIC DNA]</scope>
    <source>
        <strain evidence="2">F 1598</strain>
    </source>
</reference>
<dbReference type="InParanoid" id="A0A0C3FDQ7"/>
<reference evidence="1 2" key="1">
    <citation type="submission" date="2014-04" db="EMBL/GenBank/DDBJ databases">
        <authorList>
            <consortium name="DOE Joint Genome Institute"/>
            <person name="Kuo A."/>
            <person name="Tarkka M."/>
            <person name="Buscot F."/>
            <person name="Kohler A."/>
            <person name="Nagy L.G."/>
            <person name="Floudas D."/>
            <person name="Copeland A."/>
            <person name="Barry K.W."/>
            <person name="Cichocki N."/>
            <person name="Veneault-Fourrey C."/>
            <person name="LaButti K."/>
            <person name="Lindquist E.A."/>
            <person name="Lipzen A."/>
            <person name="Lundell T."/>
            <person name="Morin E."/>
            <person name="Murat C."/>
            <person name="Sun H."/>
            <person name="Tunlid A."/>
            <person name="Henrissat B."/>
            <person name="Grigoriev I.V."/>
            <person name="Hibbett D.S."/>
            <person name="Martin F."/>
            <person name="Nordberg H.P."/>
            <person name="Cantor M.N."/>
            <person name="Hua S.X."/>
        </authorList>
    </citation>
    <scope>NUCLEOTIDE SEQUENCE [LARGE SCALE GENOMIC DNA]</scope>
    <source>
        <strain evidence="1 2">F 1598</strain>
    </source>
</reference>
<dbReference type="HOGENOM" id="CLU_2251076_0_0_1"/>
<gene>
    <name evidence="1" type="ORF">PILCRDRAFT_824753</name>
</gene>
<dbReference type="Proteomes" id="UP000054166">
    <property type="component" value="Unassembled WGS sequence"/>
</dbReference>
<dbReference type="EMBL" id="KN833019">
    <property type="protein sequence ID" value="KIM78036.1"/>
    <property type="molecule type" value="Genomic_DNA"/>
</dbReference>
<evidence type="ECO:0000313" key="1">
    <source>
        <dbReference type="EMBL" id="KIM78036.1"/>
    </source>
</evidence>
<proteinExistence type="predicted"/>
<protein>
    <submittedName>
        <fullName evidence="1">Uncharacterized protein</fullName>
    </submittedName>
</protein>
<dbReference type="AlphaFoldDB" id="A0A0C3FDQ7"/>